<evidence type="ECO:0000256" key="7">
    <source>
        <dbReference type="ARBA" id="ARBA00035182"/>
    </source>
</evidence>
<dbReference type="Proteomes" id="UP000790347">
    <property type="component" value="Unassembled WGS sequence"/>
</dbReference>
<dbReference type="GO" id="GO:0003735">
    <property type="term" value="F:structural constituent of ribosome"/>
    <property type="evidence" value="ECO:0007669"/>
    <property type="project" value="InterPro"/>
</dbReference>
<sequence>MNFGLNFLKNLITNPANHQLITSTLCNNNNQIASPLRTIVRFYERRRFIRRYGYRPHYHSKGLLPRIPGEPFPISVIPNEKKPDPWRRDAALFGQNDYIDILGDGKINPTDTMSSIPSWLRRFRGNEMQMLIRRRKAKAHWQWFRPQKWIDLNKRIDFLYKRLNYKRQPRPPEY</sequence>
<comment type="subcellular location">
    <subcellularLocation>
        <location evidence="1">Mitochondrion</location>
    </subcellularLocation>
</comment>
<organism evidence="10 11">
    <name type="scientific">Dermatophagoides farinae</name>
    <name type="common">American house dust mite</name>
    <dbReference type="NCBI Taxonomy" id="6954"/>
    <lineage>
        <taxon>Eukaryota</taxon>
        <taxon>Metazoa</taxon>
        <taxon>Ecdysozoa</taxon>
        <taxon>Arthropoda</taxon>
        <taxon>Chelicerata</taxon>
        <taxon>Arachnida</taxon>
        <taxon>Acari</taxon>
        <taxon>Acariformes</taxon>
        <taxon>Sarcoptiformes</taxon>
        <taxon>Astigmata</taxon>
        <taxon>Psoroptidia</taxon>
        <taxon>Analgoidea</taxon>
        <taxon>Pyroglyphidae</taxon>
        <taxon>Dermatophagoidinae</taxon>
        <taxon>Dermatophagoides</taxon>
    </lineage>
</organism>
<dbReference type="OrthoDB" id="10059330at2759"/>
<keyword evidence="4 10" id="KW-0689">Ribosomal protein</keyword>
<evidence type="ECO:0000256" key="5">
    <source>
        <dbReference type="ARBA" id="ARBA00023128"/>
    </source>
</evidence>
<dbReference type="InterPro" id="IPR019373">
    <property type="entry name" value="Ribosomal_mL51"/>
</dbReference>
<evidence type="ECO:0000313" key="9">
    <source>
        <dbReference type="EMBL" id="KAH7644319.1"/>
    </source>
</evidence>
<dbReference type="AlphaFoldDB" id="A0A922KWW8"/>
<dbReference type="GO" id="GO:0006412">
    <property type="term" value="P:translation"/>
    <property type="evidence" value="ECO:0007669"/>
    <property type="project" value="TreeGrafter"/>
</dbReference>
<keyword evidence="5" id="KW-0496">Mitochondrion</keyword>
<evidence type="ECO:0000256" key="8">
    <source>
        <dbReference type="ARBA" id="ARBA00035419"/>
    </source>
</evidence>
<evidence type="ECO:0000256" key="3">
    <source>
        <dbReference type="ARBA" id="ARBA00022946"/>
    </source>
</evidence>
<reference evidence="10" key="1">
    <citation type="submission" date="2013-05" db="EMBL/GenBank/DDBJ databases">
        <authorList>
            <person name="Yim A.K.Y."/>
            <person name="Chan T.F."/>
            <person name="Ji K.M."/>
            <person name="Liu X.Y."/>
            <person name="Zhou J.W."/>
            <person name="Li R.Q."/>
            <person name="Yang K.Y."/>
            <person name="Li J."/>
            <person name="Li M."/>
            <person name="Law P.T.W."/>
            <person name="Wu Y.L."/>
            <person name="Cai Z.L."/>
            <person name="Qin H."/>
            <person name="Bao Y."/>
            <person name="Leung R.K.K."/>
            <person name="Ng P.K.S."/>
            <person name="Zou J."/>
            <person name="Zhong X.J."/>
            <person name="Ran P.X."/>
            <person name="Zhong N.S."/>
            <person name="Liu Z.G."/>
            <person name="Tsui S.K.W."/>
        </authorList>
    </citation>
    <scope>NUCLEOTIDE SEQUENCE</scope>
    <source>
        <strain evidence="10">Derf</strain>
        <tissue evidence="10">Whole organism</tissue>
    </source>
</reference>
<evidence type="ECO:0000256" key="4">
    <source>
        <dbReference type="ARBA" id="ARBA00022980"/>
    </source>
</evidence>
<evidence type="ECO:0000256" key="6">
    <source>
        <dbReference type="ARBA" id="ARBA00023274"/>
    </source>
</evidence>
<gene>
    <name evidence="10" type="primary">MRPL51</name>
    <name evidence="10" type="ORF">DERF_014483</name>
    <name evidence="9" type="ORF">HUG17_6681</name>
</gene>
<protein>
    <recommendedName>
        <fullName evidence="7">Large ribosomal subunit protein mL51</fullName>
    </recommendedName>
    <alternativeName>
        <fullName evidence="8">39S ribosomal protein L51, mitochondrial</fullName>
    </alternativeName>
</protein>
<evidence type="ECO:0000313" key="11">
    <source>
        <dbReference type="Proteomes" id="UP000790347"/>
    </source>
</evidence>
<keyword evidence="3" id="KW-0809">Transit peptide</keyword>
<evidence type="ECO:0000313" key="10">
    <source>
        <dbReference type="EMBL" id="KAH9493750.1"/>
    </source>
</evidence>
<dbReference type="PANTHER" id="PTHR13409:SF0">
    <property type="entry name" value="LARGE RIBOSOMAL SUBUNIT PROTEIN ML51"/>
    <property type="match status" value="1"/>
</dbReference>
<dbReference type="EMBL" id="SDOV01000002">
    <property type="protein sequence ID" value="KAH7644319.1"/>
    <property type="molecule type" value="Genomic_DNA"/>
</dbReference>
<dbReference type="EMBL" id="ASGP02000008">
    <property type="protein sequence ID" value="KAH9493750.1"/>
    <property type="molecule type" value="Genomic_DNA"/>
</dbReference>
<dbReference type="Pfam" id="PF10244">
    <property type="entry name" value="MRP-L51"/>
    <property type="match status" value="1"/>
</dbReference>
<dbReference type="Proteomes" id="UP000828236">
    <property type="component" value="Unassembled WGS sequence"/>
</dbReference>
<accession>A0A922KWW8</accession>
<keyword evidence="11" id="KW-1185">Reference proteome</keyword>
<reference evidence="10" key="4">
    <citation type="journal article" date="2022" name="Res Sq">
        <title>Comparative Genomics Reveals Insights into the Divergent Evolution of Astigmatic Mites and Household Pest Adaptations.</title>
        <authorList>
            <person name="Xiong Q."/>
            <person name="Wan A.T.-Y."/>
            <person name="Liu X.-Y."/>
            <person name="Fung C.S.-H."/>
            <person name="Xiao X."/>
            <person name="Malainual N."/>
            <person name="Hou J."/>
            <person name="Wang L."/>
            <person name="Wang M."/>
            <person name="Yang K."/>
            <person name="Cui Y."/>
            <person name="Leung E."/>
            <person name="Nong W."/>
            <person name="Shin S.-K."/>
            <person name="Au S."/>
            <person name="Jeong K.Y."/>
            <person name="Chew F.T."/>
            <person name="Hui J."/>
            <person name="Leung T.F."/>
            <person name="Tungtrongchitr A."/>
            <person name="Zhong N."/>
            <person name="Liu Z."/>
            <person name="Tsui S."/>
        </authorList>
    </citation>
    <scope>NUCLEOTIDE SEQUENCE</scope>
    <source>
        <strain evidence="10">Derf</strain>
        <tissue evidence="10">Whole organism</tissue>
    </source>
</reference>
<dbReference type="GO" id="GO:0005762">
    <property type="term" value="C:mitochondrial large ribosomal subunit"/>
    <property type="evidence" value="ECO:0007669"/>
    <property type="project" value="TreeGrafter"/>
</dbReference>
<keyword evidence="6" id="KW-0687">Ribonucleoprotein</keyword>
<proteinExistence type="inferred from homology"/>
<reference evidence="9" key="2">
    <citation type="submission" date="2020-06" db="EMBL/GenBank/DDBJ databases">
        <authorList>
            <person name="Ji K."/>
            <person name="Li J."/>
        </authorList>
    </citation>
    <scope>NUCLEOTIDE SEQUENCE</scope>
    <source>
        <strain evidence="9">JKM2019</strain>
        <tissue evidence="9">Whole body</tissue>
    </source>
</reference>
<dbReference type="PANTHER" id="PTHR13409">
    <property type="entry name" value="MITOCHONDRIAL 39S RIBOSOMAL PROTEIN L51"/>
    <property type="match status" value="1"/>
</dbReference>
<comment type="caution">
    <text evidence="10">The sequence shown here is derived from an EMBL/GenBank/DDBJ whole genome shotgun (WGS) entry which is preliminary data.</text>
</comment>
<evidence type="ECO:0000256" key="1">
    <source>
        <dbReference type="ARBA" id="ARBA00004173"/>
    </source>
</evidence>
<comment type="similarity">
    <text evidence="2">Belongs to the mitochondrion-specific ribosomal protein mL51 family.</text>
</comment>
<reference evidence="9" key="3">
    <citation type="journal article" date="2021" name="World Allergy Organ. J.">
        <title>Chromosome-level assembly of Dermatophagoides farinae genome and transcriptome reveals two novel allergens Der f 37 and Der f 39.</title>
        <authorList>
            <person name="Chen J."/>
            <person name="Cai Z."/>
            <person name="Fan D."/>
            <person name="Hu J."/>
            <person name="Hou Y."/>
            <person name="He Y."/>
            <person name="Zhang Z."/>
            <person name="Zhao Z."/>
            <person name="Gao P."/>
            <person name="Hu W."/>
            <person name="Sun J."/>
            <person name="Li J."/>
            <person name="Ji K."/>
        </authorList>
    </citation>
    <scope>NUCLEOTIDE SEQUENCE</scope>
    <source>
        <strain evidence="9">JKM2019</strain>
    </source>
</reference>
<evidence type="ECO:0000256" key="2">
    <source>
        <dbReference type="ARBA" id="ARBA00010972"/>
    </source>
</evidence>
<name>A0A922KWW8_DERFA</name>